<dbReference type="PANTHER" id="PTHR30203">
    <property type="entry name" value="OUTER MEMBRANE CATION EFFLUX PROTEIN"/>
    <property type="match status" value="1"/>
</dbReference>
<dbReference type="Pfam" id="PF02321">
    <property type="entry name" value="OEP"/>
    <property type="match status" value="2"/>
</dbReference>
<comment type="similarity">
    <text evidence="1">Belongs to the outer membrane factor (OMF) (TC 1.B.17) family.</text>
</comment>
<keyword evidence="4" id="KW-1185">Reference proteome</keyword>
<gene>
    <name evidence="3" type="ORF">J2D73_04165</name>
</gene>
<evidence type="ECO:0000313" key="3">
    <source>
        <dbReference type="EMBL" id="MBO1358994.1"/>
    </source>
</evidence>
<dbReference type="Gene3D" id="1.20.1600.10">
    <property type="entry name" value="Outer membrane efflux proteins (OEP)"/>
    <property type="match status" value="1"/>
</dbReference>
<comment type="caution">
    <text evidence="3">The sequence shown here is derived from an EMBL/GenBank/DDBJ whole genome shotgun (WGS) entry which is preliminary data.</text>
</comment>
<sequence>MNALYFRSVASVTLCCLGACATDALQTAPAHPDAPWKPNVSQSGEILPGREHAQGLALPPGFALPANTAIHPRDASPDITANRAYSLVDLIDIAQSANPFTRRAWNTARDSALAVGIARSSYLPRLSATVVGGYNHTRNNGANPSISNGGVIGDAFNAGASDLRNLTNGVRNNTSGSGEVQTLSIEWLLFDFGKREATIDAAQQAQIASNILFTAAHQKVIYGVSLAFYTHAAAAARVILIREALDNARQVQKAAEARLKQGQGTIVDVTQTQQATAQAELRLVQAEGEAENRYLDLMTAMGVSPETRLQTQDISNRPLALSDMRMTDAMVRQAVSRRPDVLAAYATARSAQSRVVAAKAEFLPKIFLTGNVAYSTGGLSLSSVPGVGSDSSPTLNLSTNNFSSLILGGITVPIFDGGTRAALVRQAQNQSDTASVTLRQTVDDSVRQIVAAQNSLRTSLSAYAASDRLQTAARTTFDAAFTAYRSGVGSVTQASLAQNGLFDARLTRSDAYYAALISAASLAFSAGALGTAEDVPMASSMGAP</sequence>
<dbReference type="InterPro" id="IPR010131">
    <property type="entry name" value="MdtP/NodT-like"/>
</dbReference>
<dbReference type="InterPro" id="IPR028351">
    <property type="entry name" value="CyaE"/>
</dbReference>
<accession>A0ABS3LSV5</accession>
<dbReference type="InterPro" id="IPR003423">
    <property type="entry name" value="OMP_efflux"/>
</dbReference>
<dbReference type="PANTHER" id="PTHR30203:SF29">
    <property type="entry name" value="PROTEIN CYAE"/>
    <property type="match status" value="1"/>
</dbReference>
<feature type="chain" id="PRO_5046738483" evidence="2">
    <location>
        <begin position="22"/>
        <end position="544"/>
    </location>
</feature>
<dbReference type="EMBL" id="JAFVMF010000003">
    <property type="protein sequence ID" value="MBO1358994.1"/>
    <property type="molecule type" value="Genomic_DNA"/>
</dbReference>
<reference evidence="3 4" key="1">
    <citation type="submission" date="2021-03" db="EMBL/GenBank/DDBJ databases">
        <title>The complete genome sequence of Acetobacter sacchari TBRC 11175.</title>
        <authorList>
            <person name="Charoenyingcharoen P."/>
            <person name="Yukphan P."/>
        </authorList>
    </citation>
    <scope>NUCLEOTIDE SEQUENCE [LARGE SCALE GENOMIC DNA]</scope>
    <source>
        <strain evidence="3 4">TBRC 11175</strain>
    </source>
</reference>
<feature type="signal peptide" evidence="2">
    <location>
        <begin position="1"/>
        <end position="21"/>
    </location>
</feature>
<dbReference type="SUPFAM" id="SSF56954">
    <property type="entry name" value="Outer membrane efflux proteins (OEP)"/>
    <property type="match status" value="1"/>
</dbReference>
<keyword evidence="2" id="KW-0732">Signal</keyword>
<evidence type="ECO:0000256" key="2">
    <source>
        <dbReference type="SAM" id="SignalP"/>
    </source>
</evidence>
<dbReference type="PIRSF" id="PIRSF001892">
    <property type="entry name" value="CyaE"/>
    <property type="match status" value="1"/>
</dbReference>
<evidence type="ECO:0000256" key="1">
    <source>
        <dbReference type="ARBA" id="ARBA00007613"/>
    </source>
</evidence>
<evidence type="ECO:0000313" key="4">
    <source>
        <dbReference type="Proteomes" id="UP000664771"/>
    </source>
</evidence>
<name>A0ABS3LSV5_9PROT</name>
<dbReference type="RefSeq" id="WP_207879647.1">
    <property type="nucleotide sequence ID" value="NZ_JAFVMF010000003.1"/>
</dbReference>
<proteinExistence type="inferred from homology"/>
<organism evidence="3 4">
    <name type="scientific">Acetobacter sacchari</name>
    <dbReference type="NCBI Taxonomy" id="2661687"/>
    <lineage>
        <taxon>Bacteria</taxon>
        <taxon>Pseudomonadati</taxon>
        <taxon>Pseudomonadota</taxon>
        <taxon>Alphaproteobacteria</taxon>
        <taxon>Acetobacterales</taxon>
        <taxon>Acetobacteraceae</taxon>
        <taxon>Acetobacter</taxon>
    </lineage>
</organism>
<dbReference type="Proteomes" id="UP000664771">
    <property type="component" value="Unassembled WGS sequence"/>
</dbReference>
<protein>
    <submittedName>
        <fullName evidence="3">TolC family protein</fullName>
    </submittedName>
</protein>